<keyword evidence="5" id="KW-0819">tRNA processing</keyword>
<keyword evidence="6" id="KW-0479">Metal-binding</keyword>
<evidence type="ECO:0000256" key="2">
    <source>
        <dbReference type="ARBA" id="ARBA00007599"/>
    </source>
</evidence>
<dbReference type="PANTHER" id="PTHR33540">
    <property type="entry name" value="TRNA THREONYLCARBAMOYLADENOSINE BIOSYNTHESIS PROTEIN TSAE"/>
    <property type="match status" value="1"/>
</dbReference>
<keyword evidence="12" id="KW-1185">Reference proteome</keyword>
<dbReference type="EMBL" id="JAMFMB010000008">
    <property type="protein sequence ID" value="MCL6283518.1"/>
    <property type="molecule type" value="Genomic_DNA"/>
</dbReference>
<keyword evidence="4" id="KW-0963">Cytoplasm</keyword>
<dbReference type="NCBIfam" id="TIGR00150">
    <property type="entry name" value="T6A_YjeE"/>
    <property type="match status" value="1"/>
</dbReference>
<accession>A0ABT0Q154</accession>
<dbReference type="Gene3D" id="3.40.50.300">
    <property type="entry name" value="P-loop containing nucleotide triphosphate hydrolases"/>
    <property type="match status" value="1"/>
</dbReference>
<dbReference type="InterPro" id="IPR027417">
    <property type="entry name" value="P-loop_NTPase"/>
</dbReference>
<sequence>MNSSRSSTLRKHTRSPAETAALAQAIGPTLEPGDCLLLVGPIGSGKTHFARHLIQNLMTEIEDVPSPTYTLVQSYETRRGELWHADLYRLTGTGEIEELGLTDAFETAICLIEWPDRLAELTPEAALHITFDTDTDPDQTEARNLSFAWTDPKWQTRLDSLA</sequence>
<dbReference type="Proteomes" id="UP001203880">
    <property type="component" value="Unassembled WGS sequence"/>
</dbReference>
<evidence type="ECO:0000313" key="11">
    <source>
        <dbReference type="EMBL" id="MCL6283518.1"/>
    </source>
</evidence>
<gene>
    <name evidence="11" type="primary">tsaE</name>
    <name evidence="11" type="ORF">M3P21_08210</name>
</gene>
<evidence type="ECO:0000256" key="6">
    <source>
        <dbReference type="ARBA" id="ARBA00022723"/>
    </source>
</evidence>
<evidence type="ECO:0000256" key="7">
    <source>
        <dbReference type="ARBA" id="ARBA00022741"/>
    </source>
</evidence>
<proteinExistence type="inferred from homology"/>
<evidence type="ECO:0000313" key="12">
    <source>
        <dbReference type="Proteomes" id="UP001203880"/>
    </source>
</evidence>
<evidence type="ECO:0000256" key="1">
    <source>
        <dbReference type="ARBA" id="ARBA00004496"/>
    </source>
</evidence>
<evidence type="ECO:0000256" key="5">
    <source>
        <dbReference type="ARBA" id="ARBA00022694"/>
    </source>
</evidence>
<dbReference type="Pfam" id="PF02367">
    <property type="entry name" value="TsaE"/>
    <property type="match status" value="1"/>
</dbReference>
<comment type="caution">
    <text evidence="11">The sequence shown here is derived from an EMBL/GenBank/DDBJ whole genome shotgun (WGS) entry which is preliminary data.</text>
</comment>
<reference evidence="11" key="1">
    <citation type="submission" date="2022-05" db="EMBL/GenBank/DDBJ databases">
        <authorList>
            <person name="Park J.-S."/>
        </authorList>
    </citation>
    <scope>NUCLEOTIDE SEQUENCE</scope>
    <source>
        <strain evidence="11">2012CJ41-6</strain>
    </source>
</reference>
<comment type="subcellular location">
    <subcellularLocation>
        <location evidence="1">Cytoplasm</location>
    </subcellularLocation>
</comment>
<protein>
    <recommendedName>
        <fullName evidence="3">tRNA threonylcarbamoyladenosine biosynthesis protein TsaE</fullName>
    </recommendedName>
    <alternativeName>
        <fullName evidence="10">t(6)A37 threonylcarbamoyladenosine biosynthesis protein TsaE</fullName>
    </alternativeName>
</protein>
<evidence type="ECO:0000256" key="9">
    <source>
        <dbReference type="ARBA" id="ARBA00022842"/>
    </source>
</evidence>
<comment type="similarity">
    <text evidence="2">Belongs to the TsaE family.</text>
</comment>
<evidence type="ECO:0000256" key="3">
    <source>
        <dbReference type="ARBA" id="ARBA00019010"/>
    </source>
</evidence>
<dbReference type="RefSeq" id="WP_249708789.1">
    <property type="nucleotide sequence ID" value="NZ_JAMFMB010000008.1"/>
</dbReference>
<dbReference type="SUPFAM" id="SSF52540">
    <property type="entry name" value="P-loop containing nucleoside triphosphate hydrolases"/>
    <property type="match status" value="1"/>
</dbReference>
<organism evidence="11 12">
    <name type="scientific">Ruegeria spongiae</name>
    <dbReference type="NCBI Taxonomy" id="2942209"/>
    <lineage>
        <taxon>Bacteria</taxon>
        <taxon>Pseudomonadati</taxon>
        <taxon>Pseudomonadota</taxon>
        <taxon>Alphaproteobacteria</taxon>
        <taxon>Rhodobacterales</taxon>
        <taxon>Roseobacteraceae</taxon>
        <taxon>Ruegeria</taxon>
    </lineage>
</organism>
<keyword evidence="7" id="KW-0547">Nucleotide-binding</keyword>
<evidence type="ECO:0000256" key="8">
    <source>
        <dbReference type="ARBA" id="ARBA00022840"/>
    </source>
</evidence>
<evidence type="ECO:0000256" key="4">
    <source>
        <dbReference type="ARBA" id="ARBA00022490"/>
    </source>
</evidence>
<dbReference type="PANTHER" id="PTHR33540:SF2">
    <property type="entry name" value="TRNA THREONYLCARBAMOYLADENOSINE BIOSYNTHESIS PROTEIN TSAE"/>
    <property type="match status" value="1"/>
</dbReference>
<dbReference type="InterPro" id="IPR003442">
    <property type="entry name" value="T6A_TsaE"/>
</dbReference>
<keyword evidence="8" id="KW-0067">ATP-binding</keyword>
<keyword evidence="9" id="KW-0460">Magnesium</keyword>
<evidence type="ECO:0000256" key="10">
    <source>
        <dbReference type="ARBA" id="ARBA00032441"/>
    </source>
</evidence>
<name>A0ABT0Q154_9RHOB</name>